<dbReference type="InterPro" id="IPR035979">
    <property type="entry name" value="RBD_domain_sf"/>
</dbReference>
<evidence type="ECO:0000313" key="6">
    <source>
        <dbReference type="EMBL" id="KAK0646223.1"/>
    </source>
</evidence>
<dbReference type="InterPro" id="IPR039539">
    <property type="entry name" value="Ras_GTPase_bind_prot"/>
</dbReference>
<feature type="compositionally biased region" description="Low complexity" evidence="3">
    <location>
        <begin position="211"/>
        <end position="230"/>
    </location>
</feature>
<feature type="region of interest" description="Disordered" evidence="3">
    <location>
        <begin position="1"/>
        <end position="26"/>
    </location>
</feature>
<dbReference type="GO" id="GO:1990904">
    <property type="term" value="C:ribonucleoprotein complex"/>
    <property type="evidence" value="ECO:0007669"/>
    <property type="project" value="TreeGrafter"/>
</dbReference>
<feature type="compositionally biased region" description="Acidic residues" evidence="3">
    <location>
        <begin position="231"/>
        <end position="240"/>
    </location>
</feature>
<dbReference type="Gene3D" id="3.10.450.50">
    <property type="match status" value="1"/>
</dbReference>
<feature type="region of interest" description="Disordered" evidence="3">
    <location>
        <begin position="153"/>
        <end position="195"/>
    </location>
</feature>
<feature type="compositionally biased region" description="Low complexity" evidence="3">
    <location>
        <begin position="511"/>
        <end position="520"/>
    </location>
</feature>
<keyword evidence="1 2" id="KW-0694">RNA-binding</keyword>
<dbReference type="SUPFAM" id="SSF54928">
    <property type="entry name" value="RNA-binding domain, RBD"/>
    <property type="match status" value="1"/>
</dbReference>
<dbReference type="Proteomes" id="UP001174936">
    <property type="component" value="Unassembled WGS sequence"/>
</dbReference>
<feature type="compositionally biased region" description="Polar residues" evidence="3">
    <location>
        <begin position="1"/>
        <end position="25"/>
    </location>
</feature>
<dbReference type="InterPro" id="IPR012677">
    <property type="entry name" value="Nucleotide-bd_a/b_plait_sf"/>
</dbReference>
<dbReference type="PANTHER" id="PTHR10693">
    <property type="entry name" value="RAS GTPASE-ACTIVATING PROTEIN-BINDING PROTEIN"/>
    <property type="match status" value="1"/>
</dbReference>
<protein>
    <recommendedName>
        <fullName evidence="8">NTF2 domain-containing protein</fullName>
    </recommendedName>
</protein>
<keyword evidence="7" id="KW-1185">Reference proteome</keyword>
<evidence type="ECO:0000256" key="1">
    <source>
        <dbReference type="ARBA" id="ARBA00022884"/>
    </source>
</evidence>
<dbReference type="GO" id="GO:1990861">
    <property type="term" value="C:Ubp3-Bre5 deubiquitination complex"/>
    <property type="evidence" value="ECO:0007669"/>
    <property type="project" value="TreeGrafter"/>
</dbReference>
<evidence type="ECO:0000256" key="2">
    <source>
        <dbReference type="PROSITE-ProRule" id="PRU00176"/>
    </source>
</evidence>
<feature type="region of interest" description="Disordered" evidence="3">
    <location>
        <begin position="460"/>
        <end position="520"/>
    </location>
</feature>
<feature type="region of interest" description="Disordered" evidence="3">
    <location>
        <begin position="211"/>
        <end position="382"/>
    </location>
</feature>
<dbReference type="FunFam" id="3.10.450.50:FF:000003">
    <property type="entry name" value="Nuclear transport factor 2 family protein"/>
    <property type="match status" value="1"/>
</dbReference>
<dbReference type="PROSITE" id="PS50102">
    <property type="entry name" value="RRM"/>
    <property type="match status" value="1"/>
</dbReference>
<evidence type="ECO:0008006" key="8">
    <source>
        <dbReference type="Google" id="ProtNLM"/>
    </source>
</evidence>
<feature type="compositionally biased region" description="Gly residues" evidence="3">
    <location>
        <begin position="491"/>
        <end position="510"/>
    </location>
</feature>
<dbReference type="CDD" id="cd00780">
    <property type="entry name" value="NTF2"/>
    <property type="match status" value="1"/>
</dbReference>
<feature type="compositionally biased region" description="Basic and acidic residues" evidence="3">
    <location>
        <begin position="245"/>
        <end position="266"/>
    </location>
</feature>
<dbReference type="PROSITE" id="PS50177">
    <property type="entry name" value="NTF2_DOMAIN"/>
    <property type="match status" value="1"/>
</dbReference>
<name>A0AA40CQY5_9PEZI</name>
<dbReference type="SUPFAM" id="SSF54427">
    <property type="entry name" value="NTF2-like"/>
    <property type="match status" value="1"/>
</dbReference>
<feature type="compositionally biased region" description="Low complexity" evidence="3">
    <location>
        <begin position="326"/>
        <end position="355"/>
    </location>
</feature>
<feature type="compositionally biased region" description="Gly residues" evidence="3">
    <location>
        <begin position="471"/>
        <end position="482"/>
    </location>
</feature>
<dbReference type="AlphaFoldDB" id="A0AA40CQY5"/>
<dbReference type="GO" id="GO:0016579">
    <property type="term" value="P:protein deubiquitination"/>
    <property type="evidence" value="ECO:0007669"/>
    <property type="project" value="TreeGrafter"/>
</dbReference>
<comment type="caution">
    <text evidence="6">The sequence shown here is derived from an EMBL/GenBank/DDBJ whole genome shotgun (WGS) entry which is preliminary data.</text>
</comment>
<dbReference type="Pfam" id="PF00076">
    <property type="entry name" value="RRM_1"/>
    <property type="match status" value="1"/>
</dbReference>
<accession>A0AA40CQY5</accession>
<feature type="domain" description="RRM" evidence="4">
    <location>
        <begin position="386"/>
        <end position="457"/>
    </location>
</feature>
<evidence type="ECO:0000259" key="5">
    <source>
        <dbReference type="PROSITE" id="PS50177"/>
    </source>
</evidence>
<feature type="compositionally biased region" description="Low complexity" evidence="3">
    <location>
        <begin position="300"/>
        <end position="319"/>
    </location>
</feature>
<dbReference type="InterPro" id="IPR032710">
    <property type="entry name" value="NTF2-like_dom_sf"/>
</dbReference>
<proteinExistence type="predicted"/>
<dbReference type="Pfam" id="PF02136">
    <property type="entry name" value="NTF2"/>
    <property type="match status" value="1"/>
</dbReference>
<dbReference type="GO" id="GO:0003729">
    <property type="term" value="F:mRNA binding"/>
    <property type="evidence" value="ECO:0007669"/>
    <property type="project" value="TreeGrafter"/>
</dbReference>
<organism evidence="6 7">
    <name type="scientific">Cercophora newfieldiana</name>
    <dbReference type="NCBI Taxonomy" id="92897"/>
    <lineage>
        <taxon>Eukaryota</taxon>
        <taxon>Fungi</taxon>
        <taxon>Dikarya</taxon>
        <taxon>Ascomycota</taxon>
        <taxon>Pezizomycotina</taxon>
        <taxon>Sordariomycetes</taxon>
        <taxon>Sordariomycetidae</taxon>
        <taxon>Sordariales</taxon>
        <taxon>Lasiosphaeriaceae</taxon>
        <taxon>Cercophora</taxon>
    </lineage>
</organism>
<gene>
    <name evidence="6" type="ORF">B0T16DRAFT_458168</name>
</gene>
<dbReference type="GO" id="GO:0005829">
    <property type="term" value="C:cytosol"/>
    <property type="evidence" value="ECO:0007669"/>
    <property type="project" value="TreeGrafter"/>
</dbReference>
<dbReference type="SMART" id="SM00360">
    <property type="entry name" value="RRM"/>
    <property type="match status" value="1"/>
</dbReference>
<dbReference type="Gene3D" id="3.30.70.330">
    <property type="match status" value="1"/>
</dbReference>
<feature type="compositionally biased region" description="Pro residues" evidence="3">
    <location>
        <begin position="267"/>
        <end position="282"/>
    </location>
</feature>
<reference evidence="6" key="1">
    <citation type="submission" date="2023-06" db="EMBL/GenBank/DDBJ databases">
        <title>Genome-scale phylogeny and comparative genomics of the fungal order Sordariales.</title>
        <authorList>
            <consortium name="Lawrence Berkeley National Laboratory"/>
            <person name="Hensen N."/>
            <person name="Bonometti L."/>
            <person name="Westerberg I."/>
            <person name="Brannstrom I.O."/>
            <person name="Guillou S."/>
            <person name="Cros-Aarteil S."/>
            <person name="Calhoun S."/>
            <person name="Haridas S."/>
            <person name="Kuo A."/>
            <person name="Mondo S."/>
            <person name="Pangilinan J."/>
            <person name="Riley R."/>
            <person name="Labutti K."/>
            <person name="Andreopoulos B."/>
            <person name="Lipzen A."/>
            <person name="Chen C."/>
            <person name="Yanf M."/>
            <person name="Daum C."/>
            <person name="Ng V."/>
            <person name="Clum A."/>
            <person name="Steindorff A."/>
            <person name="Ohm R."/>
            <person name="Martin F."/>
            <person name="Silar P."/>
            <person name="Natvig D."/>
            <person name="Lalanne C."/>
            <person name="Gautier V."/>
            <person name="Ament-Velasquez S.L."/>
            <person name="Kruys A."/>
            <person name="Hutchinson M.I."/>
            <person name="Powell A.J."/>
            <person name="Barry K."/>
            <person name="Miller A.N."/>
            <person name="Grigoriev I.V."/>
            <person name="Debuchy R."/>
            <person name="Gladieux P."/>
            <person name="Thoren M.H."/>
            <person name="Johannesson H."/>
        </authorList>
    </citation>
    <scope>NUCLEOTIDE SEQUENCE</scope>
    <source>
        <strain evidence="6">SMH2532-1</strain>
    </source>
</reference>
<dbReference type="InterPro" id="IPR018222">
    <property type="entry name" value="Nuclear_transport_factor_2_euk"/>
</dbReference>
<dbReference type="InterPro" id="IPR002075">
    <property type="entry name" value="NTF2_dom"/>
</dbReference>
<evidence type="ECO:0000313" key="7">
    <source>
        <dbReference type="Proteomes" id="UP001174936"/>
    </source>
</evidence>
<dbReference type="GO" id="GO:0034517">
    <property type="term" value="P:ribophagy"/>
    <property type="evidence" value="ECO:0007669"/>
    <property type="project" value="TreeGrafter"/>
</dbReference>
<dbReference type="InterPro" id="IPR000504">
    <property type="entry name" value="RRM_dom"/>
</dbReference>
<feature type="domain" description="NTF2" evidence="5">
    <location>
        <begin position="33"/>
        <end position="148"/>
    </location>
</feature>
<sequence>MATNGVNHEQYAAPQTTETAANSGSKDLPKDEVGWYFVEQYYTTLSKNPEKLHLFYSKKSQFVYGQETEIVSIALGRPAIQERIKALEFENCKVCISNVDSQGSDDNIVIQVIGETSNKGAPPKKFVQTFVLAKQPSGYFVLNDILRYINEDTEEETEESAQATISEVPAPVETEEQAEEQAPAQEEPVKEAEPAELDAVVVDQKLEEADSLAVETSTATAETVAAAPLEETPEPAEEQAESIPEPEKVVEEIAEEEAKKPEEPKDPNPTPAVPAARAPPTPVVAEPEKPKEAPKPMTWASRAAAAAGPPRAVVPIPKTATPPVPAQARQPAPSATAAPPVAQAAETAPTSAAAPKDQGSEWQTAETKRQSRPQSMSAAPAEKEGAMAYIKYVTDKVRDEDLKNALAVFGELAYFDINRGKNCAFVEFKSQAGYNAAVAANPHTVNGENIIVEQRRPKANAYGGSNYSSTRGGGVPGRGRGGFEPQRSGSQGAGRGGFTGQTRGRGGPPRGRGASQAGTA</sequence>
<evidence type="ECO:0000256" key="3">
    <source>
        <dbReference type="SAM" id="MobiDB-lite"/>
    </source>
</evidence>
<dbReference type="PANTHER" id="PTHR10693:SF20">
    <property type="entry name" value="AT27578P"/>
    <property type="match status" value="1"/>
</dbReference>
<evidence type="ECO:0000259" key="4">
    <source>
        <dbReference type="PROSITE" id="PS50102"/>
    </source>
</evidence>
<dbReference type="CDD" id="cd00590">
    <property type="entry name" value="RRM_SF"/>
    <property type="match status" value="1"/>
</dbReference>
<dbReference type="EMBL" id="JAULSV010000004">
    <property type="protein sequence ID" value="KAK0646223.1"/>
    <property type="molecule type" value="Genomic_DNA"/>
</dbReference>